<sequence>MATWSIVKFLGDNSVAAVPTKWLTDQGCLWPPYTAEKTAAAIRKQEINTCWPTHQVEIFRNATLCYRPHLYFVATSDGCQETGDMAFILKSDVTRICRMVQRRVVSKRRHHDVTRHAVEYKRFHSKQWATDAGQDRNVKKAEETSDLNTDVDESKRKTKPVRKISSSSDDDNGTEALTLKPPPKFKKSRVSYSTYKTGTQGIDKDTGISVPEETVITVVGSPIRILSDTLCLQTKYGTSPNVIDSVSDISTPEKTLMPEISREPLKELRRRNVKSASSSTAAGTVLQCSCCPAHKQGEAIKSILYQHQYMRGMLTDILDELRKTSPNQVLESTESLFKEFMLPLNSEEDLTKLHNFLNVERNFTEAVREIKRIGGKDCQEIVKRSMNFFISSQLAAGYSWSGRRQKESFKDFPIVKLIIDNNFVKGYLGESKIIHNILIYRSNITIKCNYSTERC</sequence>
<evidence type="ECO:0000313" key="3">
    <source>
        <dbReference type="EMBL" id="KAJ8914155.1"/>
    </source>
</evidence>
<organism evidence="3 4">
    <name type="scientific">Exocentrus adspersus</name>
    <dbReference type="NCBI Taxonomy" id="1586481"/>
    <lineage>
        <taxon>Eukaryota</taxon>
        <taxon>Metazoa</taxon>
        <taxon>Ecdysozoa</taxon>
        <taxon>Arthropoda</taxon>
        <taxon>Hexapoda</taxon>
        <taxon>Insecta</taxon>
        <taxon>Pterygota</taxon>
        <taxon>Neoptera</taxon>
        <taxon>Endopterygota</taxon>
        <taxon>Coleoptera</taxon>
        <taxon>Polyphaga</taxon>
        <taxon>Cucujiformia</taxon>
        <taxon>Chrysomeloidea</taxon>
        <taxon>Cerambycidae</taxon>
        <taxon>Lamiinae</taxon>
        <taxon>Acanthocinini</taxon>
        <taxon>Exocentrus</taxon>
    </lineage>
</organism>
<dbReference type="Pfam" id="PF16064">
    <property type="entry name" value="DUF4806"/>
    <property type="match status" value="1"/>
</dbReference>
<feature type="domain" description="DUF4806" evidence="2">
    <location>
        <begin position="338"/>
        <end position="415"/>
    </location>
</feature>
<gene>
    <name evidence="3" type="ORF">NQ315_016234</name>
</gene>
<comment type="caution">
    <text evidence="3">The sequence shown here is derived from an EMBL/GenBank/DDBJ whole genome shotgun (WGS) entry which is preliminary data.</text>
</comment>
<feature type="compositionally biased region" description="Basic and acidic residues" evidence="1">
    <location>
        <begin position="133"/>
        <end position="143"/>
    </location>
</feature>
<protein>
    <recommendedName>
        <fullName evidence="2">DUF4806 domain-containing protein</fullName>
    </recommendedName>
</protein>
<evidence type="ECO:0000313" key="4">
    <source>
        <dbReference type="Proteomes" id="UP001159042"/>
    </source>
</evidence>
<evidence type="ECO:0000259" key="2">
    <source>
        <dbReference type="Pfam" id="PF16064"/>
    </source>
</evidence>
<dbReference type="Proteomes" id="UP001159042">
    <property type="component" value="Unassembled WGS sequence"/>
</dbReference>
<reference evidence="3 4" key="1">
    <citation type="journal article" date="2023" name="Insect Mol. Biol.">
        <title>Genome sequencing provides insights into the evolution of gene families encoding plant cell wall-degrading enzymes in longhorned beetles.</title>
        <authorList>
            <person name="Shin N.R."/>
            <person name="Okamura Y."/>
            <person name="Kirsch R."/>
            <person name="Pauchet Y."/>
        </authorList>
    </citation>
    <scope>NUCLEOTIDE SEQUENCE [LARGE SCALE GENOMIC DNA]</scope>
    <source>
        <strain evidence="3">EAD_L_NR</strain>
    </source>
</reference>
<dbReference type="InterPro" id="IPR032071">
    <property type="entry name" value="DUF4806"/>
</dbReference>
<keyword evidence="4" id="KW-1185">Reference proteome</keyword>
<dbReference type="PANTHER" id="PTHR34153:SF2">
    <property type="entry name" value="SI:CH211-262H13.3-RELATED"/>
    <property type="match status" value="1"/>
</dbReference>
<evidence type="ECO:0000256" key="1">
    <source>
        <dbReference type="SAM" id="MobiDB-lite"/>
    </source>
</evidence>
<dbReference type="AlphaFoldDB" id="A0AAV8VJ71"/>
<name>A0AAV8VJ71_9CUCU</name>
<dbReference type="PANTHER" id="PTHR34153">
    <property type="entry name" value="SI:CH211-262H13.3-RELATED-RELATED"/>
    <property type="match status" value="1"/>
</dbReference>
<dbReference type="EMBL" id="JANEYG010000079">
    <property type="protein sequence ID" value="KAJ8914155.1"/>
    <property type="molecule type" value="Genomic_DNA"/>
</dbReference>
<accession>A0AAV8VJ71</accession>
<feature type="region of interest" description="Disordered" evidence="1">
    <location>
        <begin position="131"/>
        <end position="191"/>
    </location>
</feature>
<proteinExistence type="predicted"/>